<proteinExistence type="predicted"/>
<feature type="region of interest" description="Disordered" evidence="1">
    <location>
        <begin position="1"/>
        <end position="21"/>
    </location>
</feature>
<accession>A0A0A9FEY9</accession>
<organism evidence="2">
    <name type="scientific">Arundo donax</name>
    <name type="common">Giant reed</name>
    <name type="synonym">Donax arundinaceus</name>
    <dbReference type="NCBI Taxonomy" id="35708"/>
    <lineage>
        <taxon>Eukaryota</taxon>
        <taxon>Viridiplantae</taxon>
        <taxon>Streptophyta</taxon>
        <taxon>Embryophyta</taxon>
        <taxon>Tracheophyta</taxon>
        <taxon>Spermatophyta</taxon>
        <taxon>Magnoliopsida</taxon>
        <taxon>Liliopsida</taxon>
        <taxon>Poales</taxon>
        <taxon>Poaceae</taxon>
        <taxon>PACMAD clade</taxon>
        <taxon>Arundinoideae</taxon>
        <taxon>Arundineae</taxon>
        <taxon>Arundo</taxon>
    </lineage>
</organism>
<name>A0A0A9FEY9_ARUDO</name>
<dbReference type="AlphaFoldDB" id="A0A0A9FEY9"/>
<dbReference type="EMBL" id="GBRH01189230">
    <property type="protein sequence ID" value="JAE08666.1"/>
    <property type="molecule type" value="Transcribed_RNA"/>
</dbReference>
<protein>
    <submittedName>
        <fullName evidence="2">Uncharacterized protein</fullName>
    </submittedName>
</protein>
<feature type="compositionally biased region" description="Polar residues" evidence="1">
    <location>
        <begin position="1"/>
        <end position="14"/>
    </location>
</feature>
<reference evidence="2" key="2">
    <citation type="journal article" date="2015" name="Data Brief">
        <title>Shoot transcriptome of the giant reed, Arundo donax.</title>
        <authorList>
            <person name="Barrero R.A."/>
            <person name="Guerrero F.D."/>
            <person name="Moolhuijzen P."/>
            <person name="Goolsby J.A."/>
            <person name="Tidwell J."/>
            <person name="Bellgard S.E."/>
            <person name="Bellgard M.I."/>
        </authorList>
    </citation>
    <scope>NUCLEOTIDE SEQUENCE</scope>
    <source>
        <tissue evidence="2">Shoot tissue taken approximately 20 cm above the soil surface</tissue>
    </source>
</reference>
<evidence type="ECO:0000313" key="2">
    <source>
        <dbReference type="EMBL" id="JAE08666.1"/>
    </source>
</evidence>
<reference evidence="2" key="1">
    <citation type="submission" date="2014-09" db="EMBL/GenBank/DDBJ databases">
        <authorList>
            <person name="Magalhaes I.L.F."/>
            <person name="Oliveira U."/>
            <person name="Santos F.R."/>
            <person name="Vidigal T.H.D.A."/>
            <person name="Brescovit A.D."/>
            <person name="Santos A.J."/>
        </authorList>
    </citation>
    <scope>NUCLEOTIDE SEQUENCE</scope>
    <source>
        <tissue evidence="2">Shoot tissue taken approximately 20 cm above the soil surface</tissue>
    </source>
</reference>
<sequence length="39" mass="4000">MSGKCSVSASSPTSHRAARSPAVPKHNIVSLSCFTGIVK</sequence>
<evidence type="ECO:0000256" key="1">
    <source>
        <dbReference type="SAM" id="MobiDB-lite"/>
    </source>
</evidence>